<dbReference type="RefSeq" id="WP_255923029.1">
    <property type="nucleotide sequence ID" value="NZ_JANFNG010000028.1"/>
</dbReference>
<sequence>MAFATPPAQAATTASTAVHSVTVRPNAQLEAAGSTVCGSGYTTIEEARRWTDSRGNPLGDVYTYTNGQTTGPNYQDKPVCAAFFNDIGASRYMKITLCDNYTGDPCTSDAGNYSSYAGPVYQRRGFCGTVTVLMKNGGTTIVSGTIGTSPCD</sequence>
<protein>
    <recommendedName>
        <fullName evidence="3">Secreted protein</fullName>
    </recommendedName>
</protein>
<keyword evidence="2" id="KW-1185">Reference proteome</keyword>
<dbReference type="Proteomes" id="UP001057702">
    <property type="component" value="Unassembled WGS sequence"/>
</dbReference>
<gene>
    <name evidence="1" type="ORF">NGB36_26255</name>
</gene>
<organism evidence="1 2">
    <name type="scientific">Streptomyces humicola</name>
    <dbReference type="NCBI Taxonomy" id="2953240"/>
    <lineage>
        <taxon>Bacteria</taxon>
        <taxon>Bacillati</taxon>
        <taxon>Actinomycetota</taxon>
        <taxon>Actinomycetes</taxon>
        <taxon>Kitasatosporales</taxon>
        <taxon>Streptomycetaceae</taxon>
        <taxon>Streptomyces</taxon>
    </lineage>
</organism>
<evidence type="ECO:0000313" key="1">
    <source>
        <dbReference type="EMBL" id="MCQ4083994.1"/>
    </source>
</evidence>
<accession>A0ABT1Q291</accession>
<dbReference type="EMBL" id="JANFNG010000028">
    <property type="protein sequence ID" value="MCQ4083994.1"/>
    <property type="molecule type" value="Genomic_DNA"/>
</dbReference>
<name>A0ABT1Q291_9ACTN</name>
<comment type="caution">
    <text evidence="1">The sequence shown here is derived from an EMBL/GenBank/DDBJ whole genome shotgun (WGS) entry which is preliminary data.</text>
</comment>
<proteinExistence type="predicted"/>
<evidence type="ECO:0008006" key="3">
    <source>
        <dbReference type="Google" id="ProtNLM"/>
    </source>
</evidence>
<reference evidence="1" key="1">
    <citation type="submission" date="2022-06" db="EMBL/GenBank/DDBJ databases">
        <title>Draft genome sequence of Streptomyces sp. RB6PN25 isolated from peat swamp forest in Thailand.</title>
        <authorList>
            <person name="Duangmal K."/>
            <person name="Klaysubun C."/>
        </authorList>
    </citation>
    <scope>NUCLEOTIDE SEQUENCE</scope>
    <source>
        <strain evidence="1">RB6PN25</strain>
    </source>
</reference>
<evidence type="ECO:0000313" key="2">
    <source>
        <dbReference type="Proteomes" id="UP001057702"/>
    </source>
</evidence>